<sequence length="96" mass="10662">MISVKLTPQLRRTLQMRGPPLKSARQSDTFIRTFTGACAVRAGVHGAGSDQSCRLKPLPRSIKQYQCIVDHRASSAAPFCFCMKTIPNVYLSTMLF</sequence>
<organism evidence="1 2">
    <name type="scientific">Eumeta variegata</name>
    <name type="common">Bagworm moth</name>
    <name type="synonym">Eumeta japonica</name>
    <dbReference type="NCBI Taxonomy" id="151549"/>
    <lineage>
        <taxon>Eukaryota</taxon>
        <taxon>Metazoa</taxon>
        <taxon>Ecdysozoa</taxon>
        <taxon>Arthropoda</taxon>
        <taxon>Hexapoda</taxon>
        <taxon>Insecta</taxon>
        <taxon>Pterygota</taxon>
        <taxon>Neoptera</taxon>
        <taxon>Endopterygota</taxon>
        <taxon>Lepidoptera</taxon>
        <taxon>Glossata</taxon>
        <taxon>Ditrysia</taxon>
        <taxon>Tineoidea</taxon>
        <taxon>Psychidae</taxon>
        <taxon>Oiketicinae</taxon>
        <taxon>Eumeta</taxon>
    </lineage>
</organism>
<dbReference type="Proteomes" id="UP000299102">
    <property type="component" value="Unassembled WGS sequence"/>
</dbReference>
<accession>A0A4C1X5Q2</accession>
<proteinExistence type="predicted"/>
<dbReference type="EMBL" id="BGZK01000753">
    <property type="protein sequence ID" value="GBP59106.1"/>
    <property type="molecule type" value="Genomic_DNA"/>
</dbReference>
<protein>
    <submittedName>
        <fullName evidence="1">Uncharacterized protein</fullName>
    </submittedName>
</protein>
<comment type="caution">
    <text evidence="1">The sequence shown here is derived from an EMBL/GenBank/DDBJ whole genome shotgun (WGS) entry which is preliminary data.</text>
</comment>
<name>A0A4C1X5Q2_EUMVA</name>
<keyword evidence="2" id="KW-1185">Reference proteome</keyword>
<reference evidence="1 2" key="1">
    <citation type="journal article" date="2019" name="Commun. Biol.">
        <title>The bagworm genome reveals a unique fibroin gene that provides high tensile strength.</title>
        <authorList>
            <person name="Kono N."/>
            <person name="Nakamura H."/>
            <person name="Ohtoshi R."/>
            <person name="Tomita M."/>
            <person name="Numata K."/>
            <person name="Arakawa K."/>
        </authorList>
    </citation>
    <scope>NUCLEOTIDE SEQUENCE [LARGE SCALE GENOMIC DNA]</scope>
</reference>
<evidence type="ECO:0000313" key="1">
    <source>
        <dbReference type="EMBL" id="GBP59106.1"/>
    </source>
</evidence>
<gene>
    <name evidence="1" type="ORF">EVAR_44346_1</name>
</gene>
<evidence type="ECO:0000313" key="2">
    <source>
        <dbReference type="Proteomes" id="UP000299102"/>
    </source>
</evidence>
<dbReference type="AlphaFoldDB" id="A0A4C1X5Q2"/>